<gene>
    <name evidence="1" type="primary">NOP1</name>
    <name evidence="1" type="ORF">SNAT2548_LOCUS2238</name>
</gene>
<dbReference type="InterPro" id="IPR029063">
    <property type="entry name" value="SAM-dependent_MTases_sf"/>
</dbReference>
<proteinExistence type="predicted"/>
<name>A0A812HZY0_9DINO</name>
<comment type="caution">
    <text evidence="1">The sequence shown here is derived from an EMBL/GenBank/DDBJ whole genome shotgun (WGS) entry which is preliminary data.</text>
</comment>
<dbReference type="Gene3D" id="3.40.50.150">
    <property type="entry name" value="Vaccinia Virus protein VP39"/>
    <property type="match status" value="1"/>
</dbReference>
<dbReference type="EMBL" id="CAJNDS010000126">
    <property type="protein sequence ID" value="CAE6966870.1"/>
    <property type="molecule type" value="Genomic_DNA"/>
</dbReference>
<dbReference type="AlphaFoldDB" id="A0A812HZY0"/>
<accession>A0A812HZY0</accession>
<dbReference type="SMART" id="SM01206">
    <property type="entry name" value="Fibrillarin"/>
    <property type="match status" value="1"/>
</dbReference>
<organism evidence="1 2">
    <name type="scientific">Symbiodinium natans</name>
    <dbReference type="NCBI Taxonomy" id="878477"/>
    <lineage>
        <taxon>Eukaryota</taxon>
        <taxon>Sar</taxon>
        <taxon>Alveolata</taxon>
        <taxon>Dinophyceae</taxon>
        <taxon>Suessiales</taxon>
        <taxon>Symbiodiniaceae</taxon>
        <taxon>Symbiodinium</taxon>
    </lineage>
</organism>
<keyword evidence="2" id="KW-1185">Reference proteome</keyword>
<dbReference type="InterPro" id="IPR000692">
    <property type="entry name" value="Fibrillarin"/>
</dbReference>
<sequence>MEQINQLSTLEFDCLCDQIDKARKEREMNSVLVTVSQLDGTHLLGPELMPASTTAAQLSKRFSRAHPNEELQFLGGAAVLQPTDTLASLGQEFKGMLHLVRHPQRMKIEPHRMPGIFVARSLAPCATDALVVPGGACFSDELVYQPGLDQSTALLEELKVPEVTFRSWNPFRSYTAAAIVCGVGAAPRWQDARVLAVGLPALELTYLADLVGQGGAVVRTRSEPLEAEAISKLRQDWPNVQELVPLPEDIGRFHVVRIHGRVEAHQPLLDNLKALLFPGAVVMWSIEVVPGPDTVPEEEFARTVTSMRQSGLRPLEQVTLEPFFDNSALIVSRTGDDWPA</sequence>
<dbReference type="GO" id="GO:0008168">
    <property type="term" value="F:methyltransferase activity"/>
    <property type="evidence" value="ECO:0007669"/>
    <property type="project" value="InterPro"/>
</dbReference>
<evidence type="ECO:0000313" key="1">
    <source>
        <dbReference type="EMBL" id="CAE6966870.1"/>
    </source>
</evidence>
<dbReference type="Proteomes" id="UP000604046">
    <property type="component" value="Unassembled WGS sequence"/>
</dbReference>
<dbReference type="GO" id="GO:0003723">
    <property type="term" value="F:RNA binding"/>
    <property type="evidence" value="ECO:0007669"/>
    <property type="project" value="InterPro"/>
</dbReference>
<dbReference type="Pfam" id="PF01269">
    <property type="entry name" value="Fibrillarin"/>
    <property type="match status" value="1"/>
</dbReference>
<dbReference type="GO" id="GO:0006364">
    <property type="term" value="P:rRNA processing"/>
    <property type="evidence" value="ECO:0007669"/>
    <property type="project" value="InterPro"/>
</dbReference>
<dbReference type="OrthoDB" id="7863475at2759"/>
<protein>
    <submittedName>
        <fullName evidence="1">NOP1 protein</fullName>
    </submittedName>
</protein>
<evidence type="ECO:0000313" key="2">
    <source>
        <dbReference type="Proteomes" id="UP000604046"/>
    </source>
</evidence>
<reference evidence="1" key="1">
    <citation type="submission" date="2021-02" db="EMBL/GenBank/DDBJ databases">
        <authorList>
            <person name="Dougan E. K."/>
            <person name="Rhodes N."/>
            <person name="Thang M."/>
            <person name="Chan C."/>
        </authorList>
    </citation>
    <scope>NUCLEOTIDE SEQUENCE</scope>
</reference>